<dbReference type="GO" id="GO:0010181">
    <property type="term" value="F:FMN binding"/>
    <property type="evidence" value="ECO:0007669"/>
    <property type="project" value="InterPro"/>
</dbReference>
<feature type="chain" id="PRO_5037455401" evidence="6">
    <location>
        <begin position="23"/>
        <end position="197"/>
    </location>
</feature>
<dbReference type="AlphaFoldDB" id="A0A975F374"/>
<evidence type="ECO:0000256" key="3">
    <source>
        <dbReference type="ARBA" id="ARBA00022630"/>
    </source>
</evidence>
<organism evidence="8 9">
    <name type="scientific">Treponema parvum</name>
    <dbReference type="NCBI Taxonomy" id="138851"/>
    <lineage>
        <taxon>Bacteria</taxon>
        <taxon>Pseudomonadati</taxon>
        <taxon>Spirochaetota</taxon>
        <taxon>Spirochaetia</taxon>
        <taxon>Spirochaetales</taxon>
        <taxon>Treponemataceae</taxon>
        <taxon>Treponema</taxon>
    </lineage>
</organism>
<keyword evidence="5" id="KW-0249">Electron transport</keyword>
<gene>
    <name evidence="8" type="ORF">HRQ91_02860</name>
</gene>
<sequence>MKTIKLGLILAAYAVASCFCLALINNITSPVIAKNKAGKVADILKVVFADADSFEQVSDFKAGDGAAVIDALYIAKKGKNVSGAVTQITGATYDKATILVGQDLKGTVTGVQFLELSDSPGFGQKARDPAFKVSSGKTFYEQFTGKKVKDGFVPGTTFEAISGSSITSKGVAALLSQATITAGTYLSEKYGGEAVGN</sequence>
<dbReference type="Proteomes" id="UP000671908">
    <property type="component" value="Chromosome"/>
</dbReference>
<keyword evidence="9" id="KW-1185">Reference proteome</keyword>
<protein>
    <submittedName>
        <fullName evidence="8">FMN-binding protein</fullName>
    </submittedName>
</protein>
<evidence type="ECO:0000256" key="5">
    <source>
        <dbReference type="ARBA" id="ARBA00022982"/>
    </source>
</evidence>
<keyword evidence="4" id="KW-0288">FMN</keyword>
<dbReference type="RefSeq" id="WP_210120169.1">
    <property type="nucleotide sequence ID" value="NZ_CP054142.1"/>
</dbReference>
<dbReference type="GO" id="GO:0009055">
    <property type="term" value="F:electron transfer activity"/>
    <property type="evidence" value="ECO:0007669"/>
    <property type="project" value="InterPro"/>
</dbReference>
<dbReference type="SMART" id="SM00900">
    <property type="entry name" value="FMN_bind"/>
    <property type="match status" value="1"/>
</dbReference>
<evidence type="ECO:0000313" key="8">
    <source>
        <dbReference type="EMBL" id="QTQ13480.1"/>
    </source>
</evidence>
<keyword evidence="2" id="KW-0597">Phosphoprotein</keyword>
<accession>A0A975F374</accession>
<feature type="signal peptide" evidence="6">
    <location>
        <begin position="1"/>
        <end position="22"/>
    </location>
</feature>
<dbReference type="GO" id="GO:0022900">
    <property type="term" value="P:electron transport chain"/>
    <property type="evidence" value="ECO:0007669"/>
    <property type="project" value="InterPro"/>
</dbReference>
<reference evidence="8 9" key="1">
    <citation type="journal article" date="2021" name="Microbiol. Resour. Announc.">
        <title>Complete Genome Sequences of Three Human Oral Treponema parvum Isolates.</title>
        <authorList>
            <person name="Zeng H."/>
            <person name="Watt R.M."/>
        </authorList>
    </citation>
    <scope>NUCLEOTIDE SEQUENCE [LARGE SCALE GENOMIC DNA]</scope>
    <source>
        <strain evidence="8 9">ATCC 700770</strain>
    </source>
</reference>
<keyword evidence="3" id="KW-0285">Flavoprotein</keyword>
<feature type="domain" description="FMN-binding" evidence="7">
    <location>
        <begin position="92"/>
        <end position="182"/>
    </location>
</feature>
<name>A0A975F374_9SPIR</name>
<dbReference type="GO" id="GO:0005886">
    <property type="term" value="C:plasma membrane"/>
    <property type="evidence" value="ECO:0007669"/>
    <property type="project" value="InterPro"/>
</dbReference>
<proteinExistence type="predicted"/>
<dbReference type="PANTHER" id="PTHR36118:SF1">
    <property type="entry name" value="ION-TRANSLOCATING OXIDOREDUCTASE COMPLEX SUBUNIT G"/>
    <property type="match status" value="1"/>
</dbReference>
<dbReference type="PROSITE" id="PS51257">
    <property type="entry name" value="PROKAR_LIPOPROTEIN"/>
    <property type="match status" value="1"/>
</dbReference>
<dbReference type="InterPro" id="IPR010209">
    <property type="entry name" value="Ion_transpt_RnfG/RsxG"/>
</dbReference>
<dbReference type="EMBL" id="CP054142">
    <property type="protein sequence ID" value="QTQ13480.1"/>
    <property type="molecule type" value="Genomic_DNA"/>
</dbReference>
<keyword evidence="1" id="KW-0813">Transport</keyword>
<evidence type="ECO:0000256" key="2">
    <source>
        <dbReference type="ARBA" id="ARBA00022553"/>
    </source>
</evidence>
<keyword evidence="6" id="KW-0732">Signal</keyword>
<evidence type="ECO:0000256" key="1">
    <source>
        <dbReference type="ARBA" id="ARBA00022448"/>
    </source>
</evidence>
<dbReference type="InterPro" id="IPR007329">
    <property type="entry name" value="FMN-bd"/>
</dbReference>
<dbReference type="KEGG" id="tpav:HRQ91_02860"/>
<evidence type="ECO:0000313" key="9">
    <source>
        <dbReference type="Proteomes" id="UP000671908"/>
    </source>
</evidence>
<evidence type="ECO:0000256" key="6">
    <source>
        <dbReference type="SAM" id="SignalP"/>
    </source>
</evidence>
<dbReference type="Pfam" id="PF04205">
    <property type="entry name" value="FMN_bind"/>
    <property type="match status" value="1"/>
</dbReference>
<evidence type="ECO:0000256" key="4">
    <source>
        <dbReference type="ARBA" id="ARBA00022643"/>
    </source>
</evidence>
<dbReference type="PANTHER" id="PTHR36118">
    <property type="entry name" value="ION-TRANSLOCATING OXIDOREDUCTASE COMPLEX SUBUNIT G"/>
    <property type="match status" value="1"/>
</dbReference>
<evidence type="ECO:0000259" key="7">
    <source>
        <dbReference type="SMART" id="SM00900"/>
    </source>
</evidence>